<proteinExistence type="predicted"/>
<protein>
    <submittedName>
        <fullName evidence="1">Uncharacterized protein</fullName>
    </submittedName>
</protein>
<accession>A0A382VS78</accession>
<gene>
    <name evidence="1" type="ORF">METZ01_LOCUS401729</name>
</gene>
<sequence length="53" mass="6235">MDITMTEEEFLDIYATFRVHYEEGLSVDTDDGETIRNLMLLENRAWDTVKAVH</sequence>
<evidence type="ECO:0000313" key="1">
    <source>
        <dbReference type="EMBL" id="SVD48875.1"/>
    </source>
</evidence>
<dbReference type="EMBL" id="UINC01153906">
    <property type="protein sequence ID" value="SVD48875.1"/>
    <property type="molecule type" value="Genomic_DNA"/>
</dbReference>
<name>A0A382VS78_9ZZZZ</name>
<organism evidence="1">
    <name type="scientific">marine metagenome</name>
    <dbReference type="NCBI Taxonomy" id="408172"/>
    <lineage>
        <taxon>unclassified sequences</taxon>
        <taxon>metagenomes</taxon>
        <taxon>ecological metagenomes</taxon>
    </lineage>
</organism>
<reference evidence="1" key="1">
    <citation type="submission" date="2018-05" db="EMBL/GenBank/DDBJ databases">
        <authorList>
            <person name="Lanie J.A."/>
            <person name="Ng W.-L."/>
            <person name="Kazmierczak K.M."/>
            <person name="Andrzejewski T.M."/>
            <person name="Davidsen T.M."/>
            <person name="Wayne K.J."/>
            <person name="Tettelin H."/>
            <person name="Glass J.I."/>
            <person name="Rusch D."/>
            <person name="Podicherti R."/>
            <person name="Tsui H.-C.T."/>
            <person name="Winkler M.E."/>
        </authorList>
    </citation>
    <scope>NUCLEOTIDE SEQUENCE</scope>
</reference>
<dbReference type="AlphaFoldDB" id="A0A382VS78"/>
<feature type="non-terminal residue" evidence="1">
    <location>
        <position position="53"/>
    </location>
</feature>